<name>A0A6G0U683_APHGL</name>
<organism evidence="1 2">
    <name type="scientific">Aphis glycines</name>
    <name type="common">Soybean aphid</name>
    <dbReference type="NCBI Taxonomy" id="307491"/>
    <lineage>
        <taxon>Eukaryota</taxon>
        <taxon>Metazoa</taxon>
        <taxon>Ecdysozoa</taxon>
        <taxon>Arthropoda</taxon>
        <taxon>Hexapoda</taxon>
        <taxon>Insecta</taxon>
        <taxon>Pterygota</taxon>
        <taxon>Neoptera</taxon>
        <taxon>Paraneoptera</taxon>
        <taxon>Hemiptera</taxon>
        <taxon>Sternorrhyncha</taxon>
        <taxon>Aphidomorpha</taxon>
        <taxon>Aphidoidea</taxon>
        <taxon>Aphididae</taxon>
        <taxon>Aphidini</taxon>
        <taxon>Aphis</taxon>
        <taxon>Aphis</taxon>
    </lineage>
</organism>
<proteinExistence type="predicted"/>
<protein>
    <submittedName>
        <fullName evidence="1">Uncharacterized protein</fullName>
    </submittedName>
</protein>
<gene>
    <name evidence="1" type="ORF">AGLY_002022</name>
</gene>
<dbReference type="Proteomes" id="UP000475862">
    <property type="component" value="Unassembled WGS sequence"/>
</dbReference>
<sequence>MIFVSLRYNFQWLVKKVVCFNDLNTPKFKFFIVIISIRVTYEKLYIKFSRPKNYRHFKKNFSEKLKISVYFDRAKKNLSTLQKKIFRKIENLIFLNYKHIKKSIWSKTGFAIFQHVFVYTDTKKTHIIIKSIHSSLCSEFKNEISWTSENQYRCIKIRLCSTYRSTIRLIFNVLINRSVRRFFCNMIISIILMYRQQYCTIIRNVYKNHCSL</sequence>
<comment type="caution">
    <text evidence="1">The sequence shown here is derived from an EMBL/GenBank/DDBJ whole genome shotgun (WGS) entry which is preliminary data.</text>
</comment>
<evidence type="ECO:0000313" key="2">
    <source>
        <dbReference type="Proteomes" id="UP000475862"/>
    </source>
</evidence>
<evidence type="ECO:0000313" key="1">
    <source>
        <dbReference type="EMBL" id="KAE9543792.1"/>
    </source>
</evidence>
<accession>A0A6G0U683</accession>
<reference evidence="1 2" key="1">
    <citation type="submission" date="2019-08" db="EMBL/GenBank/DDBJ databases">
        <title>The genome of the soybean aphid Biotype 1, its phylome, world population structure and adaptation to the North American continent.</title>
        <authorList>
            <person name="Giordano R."/>
            <person name="Donthu R.K."/>
            <person name="Hernandez A.G."/>
            <person name="Wright C.L."/>
            <person name="Zimin A.V."/>
        </authorList>
    </citation>
    <scope>NUCLEOTIDE SEQUENCE [LARGE SCALE GENOMIC DNA]</scope>
    <source>
        <tissue evidence="1">Whole aphids</tissue>
    </source>
</reference>
<dbReference type="EMBL" id="VYZN01000006">
    <property type="protein sequence ID" value="KAE9543792.1"/>
    <property type="molecule type" value="Genomic_DNA"/>
</dbReference>
<dbReference type="AlphaFoldDB" id="A0A6G0U683"/>
<keyword evidence="2" id="KW-1185">Reference proteome</keyword>